<dbReference type="CTD" id="20236053"/>
<keyword evidence="2" id="KW-1185">Reference proteome</keyword>
<dbReference type="HOGENOM" id="CLU_1867418_0_0_1"/>
<proteinExistence type="predicted"/>
<dbReference type="GeneID" id="20236053"/>
<dbReference type="AlphaFoldDB" id="V4A3C0"/>
<accession>V4A3C0</accession>
<dbReference type="KEGG" id="lgi:LOTGIDRAFT_153652"/>
<dbReference type="EMBL" id="KB202283">
    <property type="protein sequence ID" value="ESO91222.1"/>
    <property type="molecule type" value="Genomic_DNA"/>
</dbReference>
<reference evidence="1 2" key="1">
    <citation type="journal article" date="2013" name="Nature">
        <title>Insights into bilaterian evolution from three spiralian genomes.</title>
        <authorList>
            <person name="Simakov O."/>
            <person name="Marletaz F."/>
            <person name="Cho S.J."/>
            <person name="Edsinger-Gonzales E."/>
            <person name="Havlak P."/>
            <person name="Hellsten U."/>
            <person name="Kuo D.H."/>
            <person name="Larsson T."/>
            <person name="Lv J."/>
            <person name="Arendt D."/>
            <person name="Savage R."/>
            <person name="Osoegawa K."/>
            <person name="de Jong P."/>
            <person name="Grimwood J."/>
            <person name="Chapman J.A."/>
            <person name="Shapiro H."/>
            <person name="Aerts A."/>
            <person name="Otillar R.P."/>
            <person name="Terry A.Y."/>
            <person name="Boore J.L."/>
            <person name="Grigoriev I.V."/>
            <person name="Lindberg D.R."/>
            <person name="Seaver E.C."/>
            <person name="Weisblat D.A."/>
            <person name="Putnam N.H."/>
            <person name="Rokhsar D.S."/>
        </authorList>
    </citation>
    <scope>NUCLEOTIDE SEQUENCE [LARGE SCALE GENOMIC DNA]</scope>
</reference>
<evidence type="ECO:0000313" key="2">
    <source>
        <dbReference type="Proteomes" id="UP000030746"/>
    </source>
</evidence>
<dbReference type="Proteomes" id="UP000030746">
    <property type="component" value="Unassembled WGS sequence"/>
</dbReference>
<dbReference type="OrthoDB" id="6158091at2759"/>
<gene>
    <name evidence="1" type="ORF">LOTGIDRAFT_153652</name>
</gene>
<evidence type="ECO:0000313" key="1">
    <source>
        <dbReference type="EMBL" id="ESO91222.1"/>
    </source>
</evidence>
<organism evidence="1 2">
    <name type="scientific">Lottia gigantea</name>
    <name type="common">Giant owl limpet</name>
    <dbReference type="NCBI Taxonomy" id="225164"/>
    <lineage>
        <taxon>Eukaryota</taxon>
        <taxon>Metazoa</taxon>
        <taxon>Spiralia</taxon>
        <taxon>Lophotrochozoa</taxon>
        <taxon>Mollusca</taxon>
        <taxon>Gastropoda</taxon>
        <taxon>Patellogastropoda</taxon>
        <taxon>Lottioidea</taxon>
        <taxon>Lottiidae</taxon>
        <taxon>Lottia</taxon>
    </lineage>
</organism>
<dbReference type="RefSeq" id="XP_009057923.1">
    <property type="nucleotide sequence ID" value="XM_009059675.1"/>
</dbReference>
<protein>
    <submittedName>
        <fullName evidence="1">Uncharacterized protein</fullName>
    </submittedName>
</protein>
<sequence>MVIVVPDTLTIGGFIVYGFLFHVLTRFNDKIASHPGWINEWAIRNPMQSVGSLTLRFKICKKSKTHELVSRFTSKLIPGVRGDCPHDVTAQAYGCFTSYSSHLQNMQASRRQLCCGVDVETLRAFCSSIDRLLDSID</sequence>
<name>V4A3C0_LOTGI</name>